<feature type="transmembrane region" description="Helical" evidence="6">
    <location>
        <begin position="168"/>
        <end position="189"/>
    </location>
</feature>
<keyword evidence="3 6" id="KW-0812">Transmembrane</keyword>
<accession>C4L6Y4</accession>
<feature type="transmembrane region" description="Helical" evidence="6">
    <location>
        <begin position="7"/>
        <end position="26"/>
    </location>
</feature>
<dbReference type="RefSeq" id="WP_012727196.1">
    <property type="nucleotide sequence ID" value="NC_012673.1"/>
</dbReference>
<evidence type="ECO:0000313" key="9">
    <source>
        <dbReference type="Proteomes" id="UP000000716"/>
    </source>
</evidence>
<protein>
    <recommendedName>
        <fullName evidence="7">DUF2179 domain-containing protein</fullName>
    </recommendedName>
</protein>
<evidence type="ECO:0000256" key="2">
    <source>
        <dbReference type="ARBA" id="ARBA00022475"/>
    </source>
</evidence>
<dbReference type="Gene3D" id="3.30.70.120">
    <property type="match status" value="1"/>
</dbReference>
<keyword evidence="4 6" id="KW-1133">Transmembrane helix</keyword>
<dbReference type="InterPro" id="IPR051461">
    <property type="entry name" value="UPF0750_membrane"/>
</dbReference>
<keyword evidence="5 6" id="KW-0472">Membrane</keyword>
<evidence type="ECO:0000256" key="1">
    <source>
        <dbReference type="ARBA" id="ARBA00004651"/>
    </source>
</evidence>
<evidence type="ECO:0000256" key="6">
    <source>
        <dbReference type="SAM" id="Phobius"/>
    </source>
</evidence>
<evidence type="ECO:0000256" key="4">
    <source>
        <dbReference type="ARBA" id="ARBA00022989"/>
    </source>
</evidence>
<keyword evidence="2" id="KW-1003">Cell membrane</keyword>
<evidence type="ECO:0000256" key="3">
    <source>
        <dbReference type="ARBA" id="ARBA00022692"/>
    </source>
</evidence>
<dbReference type="PANTHER" id="PTHR33545:SF9">
    <property type="entry name" value="UPF0750 MEMBRANE PROTEIN YITE"/>
    <property type="match status" value="1"/>
</dbReference>
<dbReference type="Pfam" id="PF10035">
    <property type="entry name" value="DUF2179"/>
    <property type="match status" value="1"/>
</dbReference>
<dbReference type="STRING" id="360911.EAT1b_1149"/>
<feature type="domain" description="DUF2179" evidence="7">
    <location>
        <begin position="216"/>
        <end position="270"/>
    </location>
</feature>
<evidence type="ECO:0000313" key="8">
    <source>
        <dbReference type="EMBL" id="ACQ70077.1"/>
    </source>
</evidence>
<dbReference type="PANTHER" id="PTHR33545">
    <property type="entry name" value="UPF0750 MEMBRANE PROTEIN YITT-RELATED"/>
    <property type="match status" value="1"/>
</dbReference>
<dbReference type="CDD" id="cd16380">
    <property type="entry name" value="YitT_C"/>
    <property type="match status" value="1"/>
</dbReference>
<dbReference type="OrthoDB" id="1758221at2"/>
<gene>
    <name evidence="8" type="ordered locus">EAT1b_1149</name>
</gene>
<dbReference type="HOGENOM" id="CLU_063199_1_1_9"/>
<dbReference type="GO" id="GO:0005886">
    <property type="term" value="C:plasma membrane"/>
    <property type="evidence" value="ECO:0007669"/>
    <property type="project" value="UniProtKB-SubCell"/>
</dbReference>
<dbReference type="AlphaFoldDB" id="C4L6Y4"/>
<evidence type="ECO:0000259" key="7">
    <source>
        <dbReference type="Pfam" id="PF10035"/>
    </source>
</evidence>
<dbReference type="Pfam" id="PF02588">
    <property type="entry name" value="YitT_membrane"/>
    <property type="match status" value="1"/>
</dbReference>
<dbReference type="InterPro" id="IPR019264">
    <property type="entry name" value="DUF2179"/>
</dbReference>
<feature type="transmembrane region" description="Helical" evidence="6">
    <location>
        <begin position="102"/>
        <end position="120"/>
    </location>
</feature>
<keyword evidence="9" id="KW-1185">Reference proteome</keyword>
<name>C4L6Y4_EXISA</name>
<reference evidence="8 9" key="1">
    <citation type="journal article" date="2011" name="J. Bacteriol.">
        <title>Complete genome sequence of the Thermophilic Bacterium Exiguobacterium sp. AT1b.</title>
        <authorList>
            <person name="Vishnivetskaya T.A."/>
            <person name="Lucas S."/>
            <person name="Copeland A."/>
            <person name="Lapidus A."/>
            <person name="Glavina Del Rio T."/>
            <person name="Dalin E."/>
            <person name="Tice H."/>
            <person name="Bruce D.C."/>
            <person name="Goodwin L.A."/>
            <person name="Pitluck S."/>
            <person name="Saunders E."/>
            <person name="Brettin T."/>
            <person name="Detter C."/>
            <person name="Han C."/>
            <person name="Larimer F."/>
            <person name="Land M.L."/>
            <person name="Hauser L.J."/>
            <person name="Kyrpides N.C."/>
            <person name="Ovchinnikova G."/>
            <person name="Kathariou S."/>
            <person name="Ramaley R.F."/>
            <person name="Rodrigues D.F."/>
            <person name="Hendrix C."/>
            <person name="Richardson P."/>
            <person name="Tiedje J.M."/>
        </authorList>
    </citation>
    <scope>NUCLEOTIDE SEQUENCE [LARGE SCALE GENOMIC DNA]</scope>
    <source>
        <strain evidence="9">ATCC BAA-1283 / AT1b</strain>
    </source>
</reference>
<comment type="subcellular location">
    <subcellularLocation>
        <location evidence="1">Cell membrane</location>
        <topology evidence="1">Multi-pass membrane protein</topology>
    </subcellularLocation>
</comment>
<dbReference type="InterPro" id="IPR003740">
    <property type="entry name" value="YitT"/>
</dbReference>
<dbReference type="Proteomes" id="UP000000716">
    <property type="component" value="Chromosome"/>
</dbReference>
<organism evidence="8 9">
    <name type="scientific">Exiguobacterium sp. (strain ATCC BAA-1283 / AT1b)</name>
    <dbReference type="NCBI Taxonomy" id="360911"/>
    <lineage>
        <taxon>Bacteria</taxon>
        <taxon>Bacillati</taxon>
        <taxon>Bacillota</taxon>
        <taxon>Bacilli</taxon>
        <taxon>Bacillales</taxon>
        <taxon>Bacillales Family XII. Incertae Sedis</taxon>
        <taxon>Exiguobacterium</taxon>
    </lineage>
</organism>
<dbReference type="PIRSF" id="PIRSF006483">
    <property type="entry name" value="Membrane_protein_YitT"/>
    <property type="match status" value="1"/>
</dbReference>
<evidence type="ECO:0000256" key="5">
    <source>
        <dbReference type="ARBA" id="ARBA00023136"/>
    </source>
</evidence>
<dbReference type="eggNOG" id="COG1284">
    <property type="taxonomic scope" value="Bacteria"/>
</dbReference>
<sequence length="279" mass="30423">MRKRISDIAVILAAIIVIGLAINLFLGPHDIAAGGVTGIGILLEEVLDIDRSIVVSVLNGLLLILTFVFLGKKVFYNTLLGSLFLPIALAVIPKYMVTSDRFFSVVFGSILFAVAVAMLYRIGASSGGTTIPPLILHKYTGLNTAIGFFLTDALIVVSSVFVFGVESFLFAISSIILTSAVMAYIELGLDRKKAIFIMSESHLDDIKQALYREVDRGITVFDVRGGFQGKDREMLMIVLTRSEYQTALKAVNAIDKQSFMIVYNVADVHGLGFSYQPRV</sequence>
<feature type="transmembrane region" description="Helical" evidence="6">
    <location>
        <begin position="78"/>
        <end position="96"/>
    </location>
</feature>
<feature type="transmembrane region" description="Helical" evidence="6">
    <location>
        <begin position="53"/>
        <end position="71"/>
    </location>
</feature>
<dbReference type="EMBL" id="CP001615">
    <property type="protein sequence ID" value="ACQ70077.1"/>
    <property type="molecule type" value="Genomic_DNA"/>
</dbReference>
<dbReference type="InterPro" id="IPR015867">
    <property type="entry name" value="N-reg_PII/ATP_PRibTrfase_C"/>
</dbReference>
<proteinExistence type="predicted"/>
<dbReference type="KEGG" id="eat:EAT1b_1149"/>
<feature type="transmembrane region" description="Helical" evidence="6">
    <location>
        <begin position="141"/>
        <end position="162"/>
    </location>
</feature>